<accession>A0A8D9AGV1</accession>
<keyword evidence="1" id="KW-0472">Membrane</keyword>
<dbReference type="EMBL" id="HBUF01568593">
    <property type="protein sequence ID" value="CAG6765605.1"/>
    <property type="molecule type" value="Transcribed_RNA"/>
</dbReference>
<evidence type="ECO:0000256" key="1">
    <source>
        <dbReference type="SAM" id="Phobius"/>
    </source>
</evidence>
<proteinExistence type="predicted"/>
<reference evidence="2" key="1">
    <citation type="submission" date="2021-05" db="EMBL/GenBank/DDBJ databases">
        <authorList>
            <person name="Alioto T."/>
            <person name="Alioto T."/>
            <person name="Gomez Garrido J."/>
        </authorList>
    </citation>
    <scope>NUCLEOTIDE SEQUENCE</scope>
</reference>
<dbReference type="AlphaFoldDB" id="A0A8D9AGV1"/>
<sequence length="111" mass="13310">MTVFLFSLRNNNSRDFSPDDTMRAHPNKPCGMFNVRFLGLIIVLETGSIFWGTKNYRLRFRKKMNGKVLKLATNFLRPLFRPQRKYLVLLSYHPVDWLFTKDHPVDHKYFK</sequence>
<keyword evidence="1" id="KW-1133">Transmembrane helix</keyword>
<organism evidence="2">
    <name type="scientific">Cacopsylla melanoneura</name>
    <dbReference type="NCBI Taxonomy" id="428564"/>
    <lineage>
        <taxon>Eukaryota</taxon>
        <taxon>Metazoa</taxon>
        <taxon>Ecdysozoa</taxon>
        <taxon>Arthropoda</taxon>
        <taxon>Hexapoda</taxon>
        <taxon>Insecta</taxon>
        <taxon>Pterygota</taxon>
        <taxon>Neoptera</taxon>
        <taxon>Paraneoptera</taxon>
        <taxon>Hemiptera</taxon>
        <taxon>Sternorrhyncha</taxon>
        <taxon>Psylloidea</taxon>
        <taxon>Psyllidae</taxon>
        <taxon>Psyllinae</taxon>
        <taxon>Cacopsylla</taxon>
    </lineage>
</organism>
<protein>
    <submittedName>
        <fullName evidence="2">Uncharacterized protein</fullName>
    </submittedName>
</protein>
<name>A0A8D9AGV1_9HEMI</name>
<feature type="transmembrane region" description="Helical" evidence="1">
    <location>
        <begin position="33"/>
        <end position="53"/>
    </location>
</feature>
<evidence type="ECO:0000313" key="2">
    <source>
        <dbReference type="EMBL" id="CAG6765605.1"/>
    </source>
</evidence>
<keyword evidence="1" id="KW-0812">Transmembrane</keyword>